<keyword evidence="1" id="KW-0175">Coiled coil</keyword>
<dbReference type="EMBL" id="MBFR01000068">
    <property type="protein sequence ID" value="PVU94988.1"/>
    <property type="molecule type" value="Genomic_DNA"/>
</dbReference>
<feature type="region of interest" description="Disordered" evidence="2">
    <location>
        <begin position="1"/>
        <end position="21"/>
    </location>
</feature>
<name>A0A2T9YRK8_9FUNG</name>
<feature type="non-terminal residue" evidence="3">
    <location>
        <position position="1021"/>
    </location>
</feature>
<dbReference type="Proteomes" id="UP000245383">
    <property type="component" value="Unassembled WGS sequence"/>
</dbReference>
<feature type="coiled-coil region" evidence="1">
    <location>
        <begin position="175"/>
        <end position="247"/>
    </location>
</feature>
<sequence>MSSLNKRNRRNKKQREKFQTEKINLHQSKSSSIFTLDYILSALRLQLSYFLKIYNSLKIFLENNSSHILSQSPKFIRPNYYLNSLKLMCLNIFLLLQNLFFKKTSSADSTSIIQQDSPSSNILASKSSSPALPLLEVFDSFSQDPNLQFHSNLSSNIHLNHSITNSSALQSFYLLKNIELEKKIHQLEMDNLLTKHVCLEFQQQLQNELESKEEAQAAFLKKYNAICDKLDQEAIQFETEKSKLDARIETLVERILNDGGQVDNSDYEYVYGQGASHFLHSISIDSNNDTPVTQISSSMVSSASYSKSVSEDKFSSSTFTSLSTSSSTVFPPSFSNSSLPTDYDSIPSTSQNKSSFNLFLPNDLPDEWSFNNELYQDSDFDGYSTDCSDCTFDYYDQQSNNISNIDSTDSVYNSNHTFDLNFSPSSSQTNINFTCTNNGSSFEQNFFHSHSVTTPNTISSSEHLHLNNTDHVSALVNPQLTNSIHNSAYNKNTSNDFNPSSATQIPVLNLSNEVLNADELIISNHDLEKIEIENLSADPILTFLRFLRSESNEQSSKFRTSNWVGLNDLHSEKSQQEDFTSQYSLTDDDCTETKNSQLKNCLRKQLLSLPKEDRVGKFVRTTSYHLVHSIFSNASIGSMILLIEHWALMFGVSKYQKAKLSAIIEAIIELAEWEILKIEKNNSNILLNTEVNDPPLSLSSSIAYNSSDTSRSSSPTMIMLDSKSHSHKKRSCLRKPTLISEMLFATKSASLDSTNSNYLHQNPTSSQLSSVSVLVHAFILLRWYLLLSSDYSDLLEILGSFSVVSDFRTNIFSDILYMFYEYDVLSTQMSSVCLDKFNECHFTDSLELKRYLKIEEMFVDVTKNFTENCQDSADKGFLNNINYITKPSENINDSACVLKNINQNSLKPAYKNIYNYKNENPNLDPLIARKNTTYTTNFNLDKYSTSIESMSNFVKQRDEINLELSDQPIYADSSCPPTPNFKKEWGNGNENHTENDVSVAVIDMDLVNELEDNNGFTDAEM</sequence>
<feature type="compositionally biased region" description="Basic residues" evidence="2">
    <location>
        <begin position="1"/>
        <end position="15"/>
    </location>
</feature>
<feature type="region of interest" description="Disordered" evidence="2">
    <location>
        <begin position="317"/>
        <end position="336"/>
    </location>
</feature>
<reference evidence="3 4" key="1">
    <citation type="journal article" date="2018" name="MBio">
        <title>Comparative Genomics Reveals the Core Gene Toolbox for the Fungus-Insect Symbiosis.</title>
        <authorList>
            <person name="Wang Y."/>
            <person name="Stata M."/>
            <person name="Wang W."/>
            <person name="Stajich J.E."/>
            <person name="White M.M."/>
            <person name="Moncalvo J.M."/>
        </authorList>
    </citation>
    <scope>NUCLEOTIDE SEQUENCE [LARGE SCALE GENOMIC DNA]</scope>
    <source>
        <strain evidence="3 4">SWE-8-4</strain>
    </source>
</reference>
<comment type="caution">
    <text evidence="3">The sequence shown here is derived from an EMBL/GenBank/DDBJ whole genome shotgun (WGS) entry which is preliminary data.</text>
</comment>
<evidence type="ECO:0000256" key="2">
    <source>
        <dbReference type="SAM" id="MobiDB-lite"/>
    </source>
</evidence>
<gene>
    <name evidence="3" type="ORF">BB561_002099</name>
</gene>
<organism evidence="3 4">
    <name type="scientific">Smittium simulii</name>
    <dbReference type="NCBI Taxonomy" id="133385"/>
    <lineage>
        <taxon>Eukaryota</taxon>
        <taxon>Fungi</taxon>
        <taxon>Fungi incertae sedis</taxon>
        <taxon>Zoopagomycota</taxon>
        <taxon>Kickxellomycotina</taxon>
        <taxon>Harpellomycetes</taxon>
        <taxon>Harpellales</taxon>
        <taxon>Legeriomycetaceae</taxon>
        <taxon>Smittium</taxon>
    </lineage>
</organism>
<dbReference type="OrthoDB" id="5600463at2759"/>
<accession>A0A2T9YRK8</accession>
<proteinExistence type="predicted"/>
<evidence type="ECO:0000313" key="4">
    <source>
        <dbReference type="Proteomes" id="UP000245383"/>
    </source>
</evidence>
<dbReference type="AlphaFoldDB" id="A0A2T9YRK8"/>
<protein>
    <submittedName>
        <fullName evidence="3">Uncharacterized protein</fullName>
    </submittedName>
</protein>
<keyword evidence="4" id="KW-1185">Reference proteome</keyword>
<evidence type="ECO:0000256" key="1">
    <source>
        <dbReference type="SAM" id="Coils"/>
    </source>
</evidence>
<evidence type="ECO:0000313" key="3">
    <source>
        <dbReference type="EMBL" id="PVU94988.1"/>
    </source>
</evidence>